<sequence>MDPYAISKLPMQHFIGGVFTAGHAVDRLAVFNPARAEPIFEIPRGTAADVEAAVAAARRAQRSWALTTPSERSRLLYRLADSMEAEIETLVAIETLNVGKPRRNAHQETRFAIDLIRFCAGAARCMEGKAAGEYLPGHTSFIRREPLGIVAGITPWNYPIVMLAYKLGPALATGNVLILKPAEQTPLTTLKVAELAAEILPPGVFNVVTGDEVAGAAIVRHPDIRLVSLTGSTATGRIIAREATSNLKRVHLELGGKAPVVVLDDADLDAVVAGLRKGAFYNSGQDCTAATRVIAAAGIYDRLRDAVVEMAKAVRVGDPDTDDTEMGPLVSAEQLARVSGFMDRARATKANVLTGGLPGDPSGYFFAPTIVADVEQNHELVQHEVFGPVLTLQKFGTEAEAIAFANGTDFGLGASLWTQDVGRAMALSRDIQAGAVWVNCHDAVTPEMPHGGVKCSGYGKDLSMYSLEDYSHIKHVMVRHETA</sequence>
<comment type="caution">
    <text evidence="11">The sequence shown here is derived from an EMBL/GenBank/DDBJ whole genome shotgun (WGS) entry which is preliminary data.</text>
</comment>
<evidence type="ECO:0000256" key="4">
    <source>
        <dbReference type="ARBA" id="ARBA00035632"/>
    </source>
</evidence>
<dbReference type="FunFam" id="3.40.309.10:FF:000010">
    <property type="entry name" value="Gamma-aminobutyraldehyde dehydrogenase"/>
    <property type="match status" value="1"/>
</dbReference>
<evidence type="ECO:0000256" key="6">
    <source>
        <dbReference type="ARBA" id="ARBA00066992"/>
    </source>
</evidence>
<evidence type="ECO:0000259" key="10">
    <source>
        <dbReference type="Pfam" id="PF00171"/>
    </source>
</evidence>
<dbReference type="PANTHER" id="PTHR11699">
    <property type="entry name" value="ALDEHYDE DEHYDROGENASE-RELATED"/>
    <property type="match status" value="1"/>
</dbReference>
<dbReference type="RefSeq" id="WP_201659936.1">
    <property type="nucleotide sequence ID" value="NZ_JAEQNC010000008.1"/>
</dbReference>
<evidence type="ECO:0000256" key="5">
    <source>
        <dbReference type="ARBA" id="ARBA00050596"/>
    </source>
</evidence>
<dbReference type="GO" id="GO:0018485">
    <property type="term" value="F:salicylaldehyde dehydrogenase (NAD+) activity"/>
    <property type="evidence" value="ECO:0007669"/>
    <property type="project" value="UniProtKB-EC"/>
</dbReference>
<dbReference type="AlphaFoldDB" id="A0A937CQ64"/>
<dbReference type="SUPFAM" id="SSF53720">
    <property type="entry name" value="ALDH-like"/>
    <property type="match status" value="1"/>
</dbReference>
<reference evidence="11" key="1">
    <citation type="submission" date="2021-01" db="EMBL/GenBank/DDBJ databases">
        <title>Rhizobium sp. strain KVB221 16S ribosomal RNA gene Genome sequencing and assembly.</title>
        <authorList>
            <person name="Kang M."/>
        </authorList>
    </citation>
    <scope>NUCLEOTIDE SEQUENCE</scope>
    <source>
        <strain evidence="11">KVB221</strain>
    </source>
</reference>
<accession>A0A937CQ64</accession>
<dbReference type="InterPro" id="IPR029510">
    <property type="entry name" value="Ald_DH_CS_GLU"/>
</dbReference>
<dbReference type="EC" id="1.2.1.65" evidence="6"/>
<dbReference type="PROSITE" id="PS00687">
    <property type="entry name" value="ALDEHYDE_DEHYDR_GLU"/>
    <property type="match status" value="1"/>
</dbReference>
<dbReference type="Proteomes" id="UP000633219">
    <property type="component" value="Unassembled WGS sequence"/>
</dbReference>
<dbReference type="Gene3D" id="3.40.309.10">
    <property type="entry name" value="Aldehyde Dehydrogenase, Chain A, domain 2"/>
    <property type="match status" value="1"/>
</dbReference>
<comment type="catalytic activity">
    <reaction evidence="5">
        <text>salicylaldehyde + NAD(+) + H2O = salicylate + NADH + 2 H(+)</text>
        <dbReference type="Rhea" id="RHEA:18537"/>
        <dbReference type="ChEBI" id="CHEBI:15377"/>
        <dbReference type="ChEBI" id="CHEBI:15378"/>
        <dbReference type="ChEBI" id="CHEBI:16008"/>
        <dbReference type="ChEBI" id="CHEBI:30762"/>
        <dbReference type="ChEBI" id="CHEBI:57540"/>
        <dbReference type="ChEBI" id="CHEBI:57945"/>
        <dbReference type="EC" id="1.2.1.65"/>
    </reaction>
</comment>
<comment type="similarity">
    <text evidence="1 9">Belongs to the aldehyde dehydrogenase family.</text>
</comment>
<evidence type="ECO:0000256" key="8">
    <source>
        <dbReference type="PROSITE-ProRule" id="PRU10007"/>
    </source>
</evidence>
<evidence type="ECO:0000256" key="7">
    <source>
        <dbReference type="ARBA" id="ARBA00070319"/>
    </source>
</evidence>
<evidence type="ECO:0000256" key="3">
    <source>
        <dbReference type="ARBA" id="ARBA00023002"/>
    </source>
</evidence>
<evidence type="ECO:0000313" key="11">
    <source>
        <dbReference type="EMBL" id="MBL0373448.1"/>
    </source>
</evidence>
<keyword evidence="3 9" id="KW-0560">Oxidoreductase</keyword>
<evidence type="ECO:0000256" key="1">
    <source>
        <dbReference type="ARBA" id="ARBA00009986"/>
    </source>
</evidence>
<keyword evidence="12" id="KW-1185">Reference proteome</keyword>
<dbReference type="Pfam" id="PF00171">
    <property type="entry name" value="Aldedh"/>
    <property type="match status" value="1"/>
</dbReference>
<dbReference type="PROSITE" id="PS00070">
    <property type="entry name" value="ALDEHYDE_DEHYDR_CYS"/>
    <property type="match status" value="1"/>
</dbReference>
<feature type="active site" evidence="8">
    <location>
        <position position="253"/>
    </location>
</feature>
<dbReference type="InterPro" id="IPR016161">
    <property type="entry name" value="Ald_DH/histidinol_DH"/>
</dbReference>
<organism evidence="11 12">
    <name type="scientific">Rhizobium setariae</name>
    <dbReference type="NCBI Taxonomy" id="2801340"/>
    <lineage>
        <taxon>Bacteria</taxon>
        <taxon>Pseudomonadati</taxon>
        <taxon>Pseudomonadota</taxon>
        <taxon>Alphaproteobacteria</taxon>
        <taxon>Hyphomicrobiales</taxon>
        <taxon>Rhizobiaceae</taxon>
        <taxon>Rhizobium/Agrobacterium group</taxon>
        <taxon>Rhizobium</taxon>
    </lineage>
</organism>
<proteinExistence type="inferred from homology"/>
<dbReference type="InterPro" id="IPR016162">
    <property type="entry name" value="Ald_DH_N"/>
</dbReference>
<dbReference type="InterPro" id="IPR016163">
    <property type="entry name" value="Ald_DH_C"/>
</dbReference>
<protein>
    <recommendedName>
        <fullName evidence="7">Salicylaldehyde dehydrogenase</fullName>
        <ecNumber evidence="6">1.2.1.65</ecNumber>
    </recommendedName>
</protein>
<evidence type="ECO:0000256" key="9">
    <source>
        <dbReference type="RuleBase" id="RU003345"/>
    </source>
</evidence>
<dbReference type="Gene3D" id="3.40.605.10">
    <property type="entry name" value="Aldehyde Dehydrogenase, Chain A, domain 1"/>
    <property type="match status" value="1"/>
</dbReference>
<dbReference type="NCBIfam" id="NF010000">
    <property type="entry name" value="PRK13473.1"/>
    <property type="match status" value="1"/>
</dbReference>
<comment type="pathway">
    <text evidence="4">Aromatic compound metabolism; naphthalene degradation.</text>
</comment>
<dbReference type="InterPro" id="IPR015590">
    <property type="entry name" value="Aldehyde_DH_dom"/>
</dbReference>
<dbReference type="EMBL" id="JAEQNC010000008">
    <property type="protein sequence ID" value="MBL0373448.1"/>
    <property type="molecule type" value="Genomic_DNA"/>
</dbReference>
<dbReference type="FunFam" id="3.40.605.10:FF:000007">
    <property type="entry name" value="NAD/NADP-dependent betaine aldehyde dehydrogenase"/>
    <property type="match status" value="1"/>
</dbReference>
<name>A0A937CQ64_9HYPH</name>
<dbReference type="InterPro" id="IPR016160">
    <property type="entry name" value="Ald_DH_CS_CYS"/>
</dbReference>
<evidence type="ECO:0000313" key="12">
    <source>
        <dbReference type="Proteomes" id="UP000633219"/>
    </source>
</evidence>
<keyword evidence="2" id="KW-0058">Aromatic hydrocarbons catabolism</keyword>
<gene>
    <name evidence="11" type="ORF">JJB09_15545</name>
</gene>
<feature type="domain" description="Aldehyde dehydrogenase" evidence="10">
    <location>
        <begin position="22"/>
        <end position="476"/>
    </location>
</feature>
<evidence type="ECO:0000256" key="2">
    <source>
        <dbReference type="ARBA" id="ARBA00022797"/>
    </source>
</evidence>